<name>F8DIV3_STREP</name>
<accession>F8DIV3</accession>
<dbReference type="EMBL" id="CP002843">
    <property type="protein sequence ID" value="AEH55888.1"/>
    <property type="molecule type" value="Genomic_DNA"/>
</dbReference>
<dbReference type="KEGG" id="scp:HMPREF0833_10857"/>
<dbReference type="HOGENOM" id="CLU_3258420_0_0_9"/>
<evidence type="ECO:0000313" key="1">
    <source>
        <dbReference type="EMBL" id="AEH55888.1"/>
    </source>
</evidence>
<gene>
    <name evidence="1" type="ordered locus">HMPREF0833_10857</name>
</gene>
<sequence length="42" mass="4874">MPINHCVLHLFLSNIKGWTVFAQPLSTIKKDEKPLAFFYVII</sequence>
<dbReference type="AlphaFoldDB" id="F8DIV3"/>
<organism evidence="1 2">
    <name type="scientific">Streptococcus parasanguinis (strain ATCC 15912 / DSM 6778 / CIP 104372 / LMG 14537)</name>
    <dbReference type="NCBI Taxonomy" id="760570"/>
    <lineage>
        <taxon>Bacteria</taxon>
        <taxon>Bacillati</taxon>
        <taxon>Bacillota</taxon>
        <taxon>Bacilli</taxon>
        <taxon>Lactobacillales</taxon>
        <taxon>Streptococcaceae</taxon>
        <taxon>Streptococcus</taxon>
    </lineage>
</organism>
<reference evidence="2" key="1">
    <citation type="submission" date="2011-06" db="EMBL/GenBank/DDBJ databases">
        <title>Complete sequence of Streptococcus parasanguinis strain ATCC 15912.</title>
        <authorList>
            <person name="Muzny D."/>
            <person name="Qin X."/>
            <person name="Buhay C."/>
            <person name="Dugan-Rocha S."/>
            <person name="Ding Y."/>
            <person name="Chen G."/>
            <person name="Hawes A."/>
            <person name="Holder M."/>
            <person name="Jhangiani S."/>
            <person name="Johnson A."/>
            <person name="Khan Z."/>
            <person name="Li Z."/>
            <person name="Liu W."/>
            <person name="Liu X."/>
            <person name="Perez L."/>
            <person name="Shen H."/>
            <person name="Wang Q."/>
            <person name="Watt J."/>
            <person name="Xi L."/>
            <person name="Xin Y."/>
            <person name="Zhou J."/>
            <person name="Deng J."/>
            <person name="Jiang H."/>
            <person name="Liu Y."/>
            <person name="Qu J."/>
            <person name="Song X.-Z."/>
            <person name="Zhang L."/>
            <person name="Villasana D."/>
            <person name="Johnson A."/>
            <person name="Liu J."/>
            <person name="Liyanage D."/>
            <person name="Lorensuhewa L."/>
            <person name="Robinson T."/>
            <person name="Song A."/>
            <person name="Song B.-B."/>
            <person name="Dinh H."/>
            <person name="Thornton R."/>
            <person name="Coyle M."/>
            <person name="Francisco L."/>
            <person name="Jackson L."/>
            <person name="Javaid M."/>
            <person name="Korchina V."/>
            <person name="Kovar C."/>
            <person name="Mata R."/>
            <person name="Mathew T."/>
            <person name="Ngo R."/>
            <person name="Nguyen L."/>
            <person name="Nguyen N."/>
            <person name="Okwuonu G."/>
            <person name="Ongeri F."/>
            <person name="Pham C."/>
            <person name="Simmons D."/>
            <person name="Wilczek-Boney K."/>
            <person name="Hale W."/>
            <person name="Jakkamsetti A."/>
            <person name="Pham P."/>
            <person name="Ruth R."/>
            <person name="San Lucas F."/>
            <person name="Warren J."/>
            <person name="Zhang J."/>
            <person name="Zhao Z."/>
            <person name="Zhou C."/>
            <person name="Zhu D."/>
            <person name="Lee S."/>
            <person name="Bess C."/>
            <person name="Blankenburg K."/>
            <person name="Forbes L."/>
            <person name="Fu Q."/>
            <person name="Gubbala S."/>
            <person name="Hirani K."/>
            <person name="Jayaseelan J.C."/>
            <person name="Lara F."/>
            <person name="Munidasa M."/>
            <person name="Palculict T."/>
            <person name="Patil S."/>
            <person name="Pu L.-L."/>
            <person name="Saada N."/>
            <person name="Tang L."/>
            <person name="Weissenberger G."/>
            <person name="Zhu Y."/>
            <person name="Hemphill L."/>
            <person name="Shang Y."/>
            <person name="Youmans B."/>
            <person name="Ayvaz T."/>
            <person name="Ross M."/>
            <person name="Santibanez J."/>
            <person name="Aqrawi P."/>
            <person name="Gross S."/>
            <person name="Joshi V."/>
            <person name="Fowler G."/>
            <person name="Nazareth L."/>
            <person name="Reid J."/>
            <person name="Worley K."/>
            <person name="Petrosino J."/>
            <person name="Highlander S."/>
            <person name="Gibbs R."/>
        </authorList>
    </citation>
    <scope>NUCLEOTIDE SEQUENCE [LARGE SCALE GENOMIC DNA]</scope>
    <source>
        <strain evidence="2">ATCC 15912 / DSM 6778 / CIP 104372 / LMG 14537</strain>
    </source>
</reference>
<dbReference type="Proteomes" id="UP000001502">
    <property type="component" value="Chromosome"/>
</dbReference>
<proteinExistence type="predicted"/>
<protein>
    <submittedName>
        <fullName evidence="1">Uncharacterized protein</fullName>
    </submittedName>
</protein>
<evidence type="ECO:0000313" key="2">
    <source>
        <dbReference type="Proteomes" id="UP000001502"/>
    </source>
</evidence>